<dbReference type="AlphaFoldDB" id="A0A8X6L9K0"/>
<comment type="caution">
    <text evidence="2">The sequence shown here is derived from an EMBL/GenBank/DDBJ whole genome shotgun (WGS) entry which is preliminary data.</text>
</comment>
<gene>
    <name evidence="2" type="primary">X975_18538</name>
    <name evidence="2" type="ORF">TNCT_247841</name>
</gene>
<evidence type="ECO:0000259" key="1">
    <source>
        <dbReference type="Pfam" id="PF00078"/>
    </source>
</evidence>
<dbReference type="PANTHER" id="PTHR47331">
    <property type="entry name" value="PHD-TYPE DOMAIN-CONTAINING PROTEIN"/>
    <property type="match status" value="1"/>
</dbReference>
<dbReference type="EMBL" id="BMAO01024933">
    <property type="protein sequence ID" value="GFQ98838.1"/>
    <property type="molecule type" value="Genomic_DNA"/>
</dbReference>
<dbReference type="Gene3D" id="3.10.10.10">
    <property type="entry name" value="HIV Type 1 Reverse Transcriptase, subunit A, domain 1"/>
    <property type="match status" value="1"/>
</dbReference>
<keyword evidence="3" id="KW-1185">Reference proteome</keyword>
<accession>A0A8X6L9K0</accession>
<proteinExistence type="predicted"/>
<evidence type="ECO:0000313" key="3">
    <source>
        <dbReference type="Proteomes" id="UP000887116"/>
    </source>
</evidence>
<feature type="domain" description="Reverse transcriptase" evidence="1">
    <location>
        <begin position="37"/>
        <end position="141"/>
    </location>
</feature>
<evidence type="ECO:0000313" key="2">
    <source>
        <dbReference type="EMBL" id="GFQ98838.1"/>
    </source>
</evidence>
<dbReference type="Proteomes" id="UP000887116">
    <property type="component" value="Unassembled WGS sequence"/>
</dbReference>
<dbReference type="SUPFAM" id="SSF56672">
    <property type="entry name" value="DNA/RNA polymerases"/>
    <property type="match status" value="1"/>
</dbReference>
<organism evidence="2 3">
    <name type="scientific">Trichonephila clavata</name>
    <name type="common">Joro spider</name>
    <name type="synonym">Nephila clavata</name>
    <dbReference type="NCBI Taxonomy" id="2740835"/>
    <lineage>
        <taxon>Eukaryota</taxon>
        <taxon>Metazoa</taxon>
        <taxon>Ecdysozoa</taxon>
        <taxon>Arthropoda</taxon>
        <taxon>Chelicerata</taxon>
        <taxon>Arachnida</taxon>
        <taxon>Araneae</taxon>
        <taxon>Araneomorphae</taxon>
        <taxon>Entelegynae</taxon>
        <taxon>Araneoidea</taxon>
        <taxon>Nephilidae</taxon>
        <taxon>Trichonephila</taxon>
    </lineage>
</organism>
<protein>
    <submittedName>
        <fullName evidence="2">Integrase catalytic domain-containing protein</fullName>
    </submittedName>
</protein>
<dbReference type="InterPro" id="IPR000477">
    <property type="entry name" value="RT_dom"/>
</dbReference>
<sequence>MPTLNDTLEVGPNLLPETVGCLLRFRMHEFAITGNGQKAFVQLSLRKLDRDVTRFFWYKLLQNKTFLNEVTIYRFTHLPFGLACSPFLQCTATRELTSKYMKEISTAALMQDKNLYMDDFVASIETKPQIITLYREITDLMLSIKIPDLK</sequence>
<dbReference type="Pfam" id="PF00078">
    <property type="entry name" value="RVT_1"/>
    <property type="match status" value="1"/>
</dbReference>
<dbReference type="Gene3D" id="3.30.70.270">
    <property type="match status" value="1"/>
</dbReference>
<dbReference type="InterPro" id="IPR043128">
    <property type="entry name" value="Rev_trsase/Diguanyl_cyclase"/>
</dbReference>
<dbReference type="InterPro" id="IPR043502">
    <property type="entry name" value="DNA/RNA_pol_sf"/>
</dbReference>
<reference evidence="2" key="1">
    <citation type="submission" date="2020-07" db="EMBL/GenBank/DDBJ databases">
        <title>Multicomponent nature underlies the extraordinary mechanical properties of spider dragline silk.</title>
        <authorList>
            <person name="Kono N."/>
            <person name="Nakamura H."/>
            <person name="Mori M."/>
            <person name="Yoshida Y."/>
            <person name="Ohtoshi R."/>
            <person name="Malay A.D."/>
            <person name="Moran D.A.P."/>
            <person name="Tomita M."/>
            <person name="Numata K."/>
            <person name="Arakawa K."/>
        </authorList>
    </citation>
    <scope>NUCLEOTIDE SEQUENCE</scope>
</reference>
<dbReference type="OrthoDB" id="6431949at2759"/>
<dbReference type="GO" id="GO:0071897">
    <property type="term" value="P:DNA biosynthetic process"/>
    <property type="evidence" value="ECO:0007669"/>
    <property type="project" value="UniProtKB-ARBA"/>
</dbReference>
<name>A0A8X6L9K0_TRICU</name>